<feature type="non-terminal residue" evidence="4">
    <location>
        <position position="1"/>
    </location>
</feature>
<evidence type="ECO:0000256" key="1">
    <source>
        <dbReference type="SAM" id="MobiDB-lite"/>
    </source>
</evidence>
<feature type="transmembrane region" description="Helical" evidence="2">
    <location>
        <begin position="60"/>
        <end position="87"/>
    </location>
</feature>
<proteinExistence type="predicted"/>
<feature type="compositionally biased region" description="Polar residues" evidence="1">
    <location>
        <begin position="161"/>
        <end position="176"/>
    </location>
</feature>
<keyword evidence="5" id="KW-1185">Reference proteome</keyword>
<accession>A0A9W8M8T4</accession>
<keyword evidence="2" id="KW-0812">Transmembrane</keyword>
<keyword evidence="2" id="KW-0472">Membrane</keyword>
<protein>
    <recommendedName>
        <fullName evidence="3">DUF6534 domain-containing protein</fullName>
    </recommendedName>
</protein>
<dbReference type="InterPro" id="IPR045339">
    <property type="entry name" value="DUF6534"/>
</dbReference>
<reference evidence="4" key="1">
    <citation type="submission" date="2022-06" db="EMBL/GenBank/DDBJ databases">
        <title>Genome Sequence of Candolleomyces eurysporus.</title>
        <authorList>
            <person name="Buettner E."/>
        </authorList>
    </citation>
    <scope>NUCLEOTIDE SEQUENCE</scope>
    <source>
        <strain evidence="4">VTCC 930004</strain>
    </source>
</reference>
<dbReference type="OrthoDB" id="2535105at2759"/>
<organism evidence="4 5">
    <name type="scientific">Candolleomyces eurysporus</name>
    <dbReference type="NCBI Taxonomy" id="2828524"/>
    <lineage>
        <taxon>Eukaryota</taxon>
        <taxon>Fungi</taxon>
        <taxon>Dikarya</taxon>
        <taxon>Basidiomycota</taxon>
        <taxon>Agaricomycotina</taxon>
        <taxon>Agaricomycetes</taxon>
        <taxon>Agaricomycetidae</taxon>
        <taxon>Agaricales</taxon>
        <taxon>Agaricineae</taxon>
        <taxon>Psathyrellaceae</taxon>
        <taxon>Candolleomyces</taxon>
    </lineage>
</organism>
<feature type="transmembrane region" description="Helical" evidence="2">
    <location>
        <begin position="24"/>
        <end position="48"/>
    </location>
</feature>
<evidence type="ECO:0000313" key="4">
    <source>
        <dbReference type="EMBL" id="KAJ2921546.1"/>
    </source>
</evidence>
<feature type="domain" description="DUF6534" evidence="3">
    <location>
        <begin position="33"/>
        <end position="119"/>
    </location>
</feature>
<dbReference type="Proteomes" id="UP001140091">
    <property type="component" value="Unassembled WGS sequence"/>
</dbReference>
<feature type="region of interest" description="Disordered" evidence="1">
    <location>
        <begin position="155"/>
        <end position="176"/>
    </location>
</feature>
<keyword evidence="2" id="KW-1133">Transmembrane helix</keyword>
<evidence type="ECO:0000313" key="5">
    <source>
        <dbReference type="Proteomes" id="UP001140091"/>
    </source>
</evidence>
<dbReference type="AlphaFoldDB" id="A0A9W8M8T4"/>
<evidence type="ECO:0000256" key="2">
    <source>
        <dbReference type="SAM" id="Phobius"/>
    </source>
</evidence>
<name>A0A9W8M8T4_9AGAR</name>
<dbReference type="Pfam" id="PF20152">
    <property type="entry name" value="DUF6534"/>
    <property type="match status" value="1"/>
</dbReference>
<evidence type="ECO:0000259" key="3">
    <source>
        <dbReference type="Pfam" id="PF20152"/>
    </source>
</evidence>
<feature type="transmembrane region" description="Helical" evidence="2">
    <location>
        <begin position="93"/>
        <end position="114"/>
    </location>
</feature>
<gene>
    <name evidence="4" type="ORF">H1R20_g15552</name>
</gene>
<sequence length="176" mass="19573">MTLNISVSWKYRNWIELKSKIKNLALAGIISTVILDVMIATVLCTYLVRQEVEGRKARRLVRRVLFFAINTGLASSVISTLNLAMFLAFPDTMIFLSLTMIYTKVYANALLANLNAREHLRGSLDRGNADSVSFNLSALRTNTIAFIHHPPIDQAGREGVSTISNTNQTQESLDKG</sequence>
<dbReference type="EMBL" id="JANBPK010001582">
    <property type="protein sequence ID" value="KAJ2921546.1"/>
    <property type="molecule type" value="Genomic_DNA"/>
</dbReference>
<comment type="caution">
    <text evidence="4">The sequence shown here is derived from an EMBL/GenBank/DDBJ whole genome shotgun (WGS) entry which is preliminary data.</text>
</comment>